<feature type="transmembrane region" description="Helical" evidence="2">
    <location>
        <begin position="20"/>
        <end position="39"/>
    </location>
</feature>
<dbReference type="OMA" id="LNDMRIC"/>
<feature type="region of interest" description="Disordered" evidence="1">
    <location>
        <begin position="133"/>
        <end position="158"/>
    </location>
</feature>
<dbReference type="EMBL" id="UYYF01004533">
    <property type="protein sequence ID" value="VDN05135.1"/>
    <property type="molecule type" value="Genomic_DNA"/>
</dbReference>
<evidence type="ECO:0000256" key="1">
    <source>
        <dbReference type="SAM" id="MobiDB-lite"/>
    </source>
</evidence>
<organism evidence="5">
    <name type="scientific">Thelazia callipaeda</name>
    <name type="common">Oriental eyeworm</name>
    <name type="synonym">Parasitic nematode</name>
    <dbReference type="NCBI Taxonomy" id="103827"/>
    <lineage>
        <taxon>Eukaryota</taxon>
        <taxon>Metazoa</taxon>
        <taxon>Ecdysozoa</taxon>
        <taxon>Nematoda</taxon>
        <taxon>Chromadorea</taxon>
        <taxon>Rhabditida</taxon>
        <taxon>Spirurina</taxon>
        <taxon>Spiruromorpha</taxon>
        <taxon>Thelazioidea</taxon>
        <taxon>Thelaziidae</taxon>
        <taxon>Thelazia</taxon>
    </lineage>
</organism>
<feature type="region of interest" description="Disordered" evidence="1">
    <location>
        <begin position="46"/>
        <end position="75"/>
    </location>
</feature>
<name>A0A0N5D3Z1_THECL</name>
<evidence type="ECO:0000313" key="5">
    <source>
        <dbReference type="WBParaSite" id="TCLT_0000766801-mRNA-1"/>
    </source>
</evidence>
<evidence type="ECO:0000313" key="4">
    <source>
        <dbReference type="Proteomes" id="UP000276776"/>
    </source>
</evidence>
<reference evidence="5" key="1">
    <citation type="submission" date="2017-02" db="UniProtKB">
        <authorList>
            <consortium name="WormBaseParasite"/>
        </authorList>
    </citation>
    <scope>IDENTIFICATION</scope>
</reference>
<reference evidence="3 4" key="2">
    <citation type="submission" date="2018-11" db="EMBL/GenBank/DDBJ databases">
        <authorList>
            <consortium name="Pathogen Informatics"/>
        </authorList>
    </citation>
    <scope>NUCLEOTIDE SEQUENCE [LARGE SCALE GENOMIC DNA]</scope>
</reference>
<dbReference type="OrthoDB" id="5916543at2759"/>
<dbReference type="WBParaSite" id="TCLT_0000766801-mRNA-1">
    <property type="protein sequence ID" value="TCLT_0000766801-mRNA-1"/>
    <property type="gene ID" value="TCLT_0000766801"/>
</dbReference>
<gene>
    <name evidence="3" type="ORF">TCLT_LOCUS7657</name>
</gene>
<dbReference type="Proteomes" id="UP000276776">
    <property type="component" value="Unassembled WGS sequence"/>
</dbReference>
<feature type="compositionally biased region" description="Polar residues" evidence="1">
    <location>
        <begin position="135"/>
        <end position="145"/>
    </location>
</feature>
<feature type="compositionally biased region" description="Basic and acidic residues" evidence="1">
    <location>
        <begin position="57"/>
        <end position="69"/>
    </location>
</feature>
<evidence type="ECO:0000256" key="2">
    <source>
        <dbReference type="SAM" id="Phobius"/>
    </source>
</evidence>
<keyword evidence="4" id="KW-1185">Reference proteome</keyword>
<keyword evidence="2" id="KW-0812">Transmembrane</keyword>
<accession>A0A0N5D3Z1</accession>
<protein>
    <submittedName>
        <fullName evidence="3 5">Uncharacterized protein</fullName>
    </submittedName>
</protein>
<proteinExistence type="predicted"/>
<dbReference type="AlphaFoldDB" id="A0A0N5D3Z1"/>
<keyword evidence="2" id="KW-0472">Membrane</keyword>
<sequence>MADDLHDVARYLNDMRICFVALTITGYIVLILYGIIFCVRRNRRQPTNGNINSRTRGRWDFQAETREQQQHNQNEDLVSVRSDGGAGFGLGRNHRNPPSFMRHGIGINHAPQPTRLMADQDSGIVKHQIPHITTDPPSSRESSPPTKIPELLKGTVEM</sequence>
<keyword evidence="2" id="KW-1133">Transmembrane helix</keyword>
<evidence type="ECO:0000313" key="3">
    <source>
        <dbReference type="EMBL" id="VDN05135.1"/>
    </source>
</evidence>